<feature type="domain" description="Xaa-Pro dipeptidyl-peptidase-like" evidence="1">
    <location>
        <begin position="19"/>
        <end position="95"/>
    </location>
</feature>
<protein>
    <submittedName>
        <fullName evidence="2">Glutaryl-7-ACA acylase</fullName>
    </submittedName>
</protein>
<accession>A0ABX0P6L5</accession>
<dbReference type="Pfam" id="PF02129">
    <property type="entry name" value="Peptidase_S15"/>
    <property type="match status" value="1"/>
</dbReference>
<evidence type="ECO:0000313" key="3">
    <source>
        <dbReference type="Proteomes" id="UP000609726"/>
    </source>
</evidence>
<sequence length="107" mass="11807">MPAHGADYVKRIVMIPMRDGVRLHTVITIPKGATRAPMILSRTPYNAAKRSERNVSPHMASMLAEGDDGYVANGYIRVYQDVRGKYGSEGDYVMTRPLRGPLNTSAV</sequence>
<comment type="caution">
    <text evidence="2">The sequence shown here is derived from an EMBL/GenBank/DDBJ whole genome shotgun (WGS) entry which is preliminary data.</text>
</comment>
<evidence type="ECO:0000313" key="2">
    <source>
        <dbReference type="EMBL" id="NHZ94062.1"/>
    </source>
</evidence>
<organism evidence="2 3">
    <name type="scientific">Massilia mucilaginosa</name>
    <dbReference type="NCBI Taxonomy" id="2609282"/>
    <lineage>
        <taxon>Bacteria</taxon>
        <taxon>Pseudomonadati</taxon>
        <taxon>Pseudomonadota</taxon>
        <taxon>Betaproteobacteria</taxon>
        <taxon>Burkholderiales</taxon>
        <taxon>Oxalobacteraceae</taxon>
        <taxon>Telluria group</taxon>
        <taxon>Massilia</taxon>
    </lineage>
</organism>
<dbReference type="InterPro" id="IPR000383">
    <property type="entry name" value="Xaa-Pro-like_dom"/>
</dbReference>
<dbReference type="Gene3D" id="3.40.50.1820">
    <property type="entry name" value="alpha/beta hydrolase"/>
    <property type="match status" value="1"/>
</dbReference>
<keyword evidence="3" id="KW-1185">Reference proteome</keyword>
<reference evidence="2 3" key="1">
    <citation type="submission" date="2019-10" db="EMBL/GenBank/DDBJ databases">
        <title>Taxonomy of Antarctic Massilia spp.: description of Massilia rubra sp. nov., Massilia aquatica sp. nov., Massilia mucilaginosa sp. nov., Massilia frigida sp. nov. isolated from streams, lakes and regoliths.</title>
        <authorList>
            <person name="Holochova P."/>
            <person name="Sedlacek I."/>
            <person name="Kralova S."/>
            <person name="Maslanova I."/>
            <person name="Busse H.-J."/>
            <person name="Stankova E."/>
            <person name="Vrbovska V."/>
            <person name="Kovarovic V."/>
            <person name="Bartak M."/>
            <person name="Svec P."/>
            <person name="Pantucek R."/>
        </authorList>
    </citation>
    <scope>NUCLEOTIDE SEQUENCE [LARGE SCALE GENOMIC DNA]</scope>
    <source>
        <strain evidence="2 3">CCM 8733</strain>
    </source>
</reference>
<dbReference type="SUPFAM" id="SSF53474">
    <property type="entry name" value="alpha/beta-Hydrolases"/>
    <property type="match status" value="1"/>
</dbReference>
<dbReference type="InterPro" id="IPR029058">
    <property type="entry name" value="AB_hydrolase_fold"/>
</dbReference>
<evidence type="ECO:0000259" key="1">
    <source>
        <dbReference type="Pfam" id="PF02129"/>
    </source>
</evidence>
<dbReference type="EMBL" id="WHJH01000262">
    <property type="protein sequence ID" value="NHZ94062.1"/>
    <property type="molecule type" value="Genomic_DNA"/>
</dbReference>
<dbReference type="Proteomes" id="UP000609726">
    <property type="component" value="Unassembled WGS sequence"/>
</dbReference>
<proteinExistence type="predicted"/>
<gene>
    <name evidence="2" type="ORF">F2P45_34545</name>
</gene>
<feature type="non-terminal residue" evidence="2">
    <location>
        <position position="107"/>
    </location>
</feature>
<name>A0ABX0P6L5_9BURK</name>